<accession>A0A285UC66</accession>
<organism evidence="1 2">
    <name type="scientific">Salinicoccus kekensis</name>
    <dbReference type="NCBI Taxonomy" id="714307"/>
    <lineage>
        <taxon>Bacteria</taxon>
        <taxon>Bacillati</taxon>
        <taxon>Bacillota</taxon>
        <taxon>Bacilli</taxon>
        <taxon>Bacillales</taxon>
        <taxon>Staphylococcaceae</taxon>
        <taxon>Salinicoccus</taxon>
    </lineage>
</organism>
<dbReference type="GO" id="GO:0004519">
    <property type="term" value="F:endonuclease activity"/>
    <property type="evidence" value="ECO:0007669"/>
    <property type="project" value="UniProtKB-KW"/>
</dbReference>
<dbReference type="InterPro" id="IPR035093">
    <property type="entry name" value="RelE/ParE_toxin_dom_sf"/>
</dbReference>
<sequence>MYHLHFNVYSEEEYKNLDGSQKKLINKGLRRIQEQGMSAGQELRGELKHCRKLKYKKAGLRIIFRQDGDNIEIIEIVAIGKRSEKEVYKDAENRLN</sequence>
<proteinExistence type="predicted"/>
<dbReference type="Proteomes" id="UP000219412">
    <property type="component" value="Unassembled WGS sequence"/>
</dbReference>
<evidence type="ECO:0000313" key="1">
    <source>
        <dbReference type="EMBL" id="SOC39399.1"/>
    </source>
</evidence>
<dbReference type="AlphaFoldDB" id="A0A285UC66"/>
<keyword evidence="1" id="KW-0255">Endonuclease</keyword>
<dbReference type="RefSeq" id="WP_097039472.1">
    <property type="nucleotide sequence ID" value="NZ_OBQF01000001.1"/>
</dbReference>
<keyword evidence="2" id="KW-1185">Reference proteome</keyword>
<keyword evidence="1" id="KW-0540">Nuclease</keyword>
<reference evidence="2" key="1">
    <citation type="submission" date="2017-08" db="EMBL/GenBank/DDBJ databases">
        <authorList>
            <person name="Varghese N."/>
            <person name="Submissions S."/>
        </authorList>
    </citation>
    <scope>NUCLEOTIDE SEQUENCE [LARGE SCALE GENOMIC DNA]</scope>
    <source>
        <strain evidence="2">DSM 23173</strain>
    </source>
</reference>
<dbReference type="Gene3D" id="3.30.2310.20">
    <property type="entry name" value="RelE-like"/>
    <property type="match status" value="1"/>
</dbReference>
<gene>
    <name evidence="1" type="ORF">SAMN05878391_0867</name>
</gene>
<name>A0A285UC66_9STAP</name>
<protein>
    <submittedName>
        <fullName evidence="1">mRNA-degrading endonuclease RelE of RelBE toxin-antitoxin system</fullName>
    </submittedName>
</protein>
<evidence type="ECO:0000313" key="2">
    <source>
        <dbReference type="Proteomes" id="UP000219412"/>
    </source>
</evidence>
<dbReference type="OrthoDB" id="2167761at2"/>
<dbReference type="EMBL" id="OBQF01000001">
    <property type="protein sequence ID" value="SOC39399.1"/>
    <property type="molecule type" value="Genomic_DNA"/>
</dbReference>
<dbReference type="SUPFAM" id="SSF143011">
    <property type="entry name" value="RelE-like"/>
    <property type="match status" value="1"/>
</dbReference>
<keyword evidence="1" id="KW-0378">Hydrolase</keyword>